<dbReference type="AlphaFoldDB" id="E6VKU7"/>
<dbReference type="EMBL" id="CP002418">
    <property type="protein sequence ID" value="ADU43336.1"/>
    <property type="molecule type" value="Genomic_DNA"/>
</dbReference>
<evidence type="ECO:0000313" key="2">
    <source>
        <dbReference type="EMBL" id="ADU43336.1"/>
    </source>
</evidence>
<accession>E6VKU7</accession>
<name>E6VKU7_RHOPX</name>
<evidence type="ECO:0000313" key="3">
    <source>
        <dbReference type="Proteomes" id="UP000001402"/>
    </source>
</evidence>
<dbReference type="KEGG" id="rpx:Rpdx1_1719"/>
<protein>
    <recommendedName>
        <fullName evidence="1">DUF6894 domain-containing protein</fullName>
    </recommendedName>
</protein>
<organism evidence="2 3">
    <name type="scientific">Rhodopseudomonas palustris (strain DX-1)</name>
    <dbReference type="NCBI Taxonomy" id="652103"/>
    <lineage>
        <taxon>Bacteria</taxon>
        <taxon>Pseudomonadati</taxon>
        <taxon>Pseudomonadota</taxon>
        <taxon>Alphaproteobacteria</taxon>
        <taxon>Hyphomicrobiales</taxon>
        <taxon>Nitrobacteraceae</taxon>
        <taxon>Rhodopseudomonas</taxon>
    </lineage>
</organism>
<reference evidence="2" key="1">
    <citation type="submission" date="2010-12" db="EMBL/GenBank/DDBJ databases">
        <title>Complete sequence of Rhodopseudomonas palustris DX-1.</title>
        <authorList>
            <consortium name="US DOE Joint Genome Institute"/>
            <person name="Lucas S."/>
            <person name="Copeland A."/>
            <person name="Lapidus A."/>
            <person name="Cheng J.-F."/>
            <person name="Goodwin L."/>
            <person name="Pitluck S."/>
            <person name="Misra M."/>
            <person name="Chertkov O."/>
            <person name="Detter J.C."/>
            <person name="Han C."/>
            <person name="Tapia R."/>
            <person name="Land M."/>
            <person name="Hauser L."/>
            <person name="Kyrpides N."/>
            <person name="Ivanova N."/>
            <person name="Ovchinnikova G."/>
            <person name="Logan B."/>
            <person name="Oda Y."/>
            <person name="Harwood C."/>
            <person name="Woyke T."/>
        </authorList>
    </citation>
    <scope>NUCLEOTIDE SEQUENCE [LARGE SCALE GENOMIC DNA]</scope>
    <source>
        <strain evidence="2">DX-1</strain>
    </source>
</reference>
<dbReference type="STRING" id="652103.Rpdx1_1719"/>
<dbReference type="Pfam" id="PF21834">
    <property type="entry name" value="DUF6894"/>
    <property type="match status" value="1"/>
</dbReference>
<gene>
    <name evidence="2" type="ordered locus">Rpdx1_1719</name>
</gene>
<feature type="domain" description="DUF6894" evidence="1">
    <location>
        <begin position="10"/>
        <end position="78"/>
    </location>
</feature>
<dbReference type="eggNOG" id="ENOG50349FJ">
    <property type="taxonomic scope" value="Bacteria"/>
</dbReference>
<dbReference type="InterPro" id="IPR054189">
    <property type="entry name" value="DUF6894"/>
</dbReference>
<sequence length="92" mass="10583">MSNRESELPRYFFNTRIGEELIPDPEGEELRDADHAWEVARATIREIVKTESAQLDLIRASLEVTDEEGDVLLEFPFSEAMLDLPASPRNRH</sequence>
<proteinExistence type="predicted"/>
<dbReference type="Proteomes" id="UP000001402">
    <property type="component" value="Chromosome"/>
</dbReference>
<evidence type="ECO:0000259" key="1">
    <source>
        <dbReference type="Pfam" id="PF21834"/>
    </source>
</evidence>
<dbReference type="HOGENOM" id="CLU_163135_0_0_5"/>